<evidence type="ECO:0000256" key="4">
    <source>
        <dbReference type="ARBA" id="ARBA00023125"/>
    </source>
</evidence>
<keyword evidence="9" id="KW-1185">Reference proteome</keyword>
<dbReference type="GO" id="GO:0016987">
    <property type="term" value="F:sigma factor activity"/>
    <property type="evidence" value="ECO:0007669"/>
    <property type="project" value="UniProtKB-KW"/>
</dbReference>
<dbReference type="InterPro" id="IPR039425">
    <property type="entry name" value="RNA_pol_sigma-70-like"/>
</dbReference>
<evidence type="ECO:0000256" key="5">
    <source>
        <dbReference type="ARBA" id="ARBA00023163"/>
    </source>
</evidence>
<dbReference type="SUPFAM" id="SSF88946">
    <property type="entry name" value="Sigma2 domain of RNA polymerase sigma factors"/>
    <property type="match status" value="1"/>
</dbReference>
<protein>
    <submittedName>
        <fullName evidence="8">ECF RNA polymerase sigma factor SigR</fullName>
    </submittedName>
</protein>
<evidence type="ECO:0000256" key="2">
    <source>
        <dbReference type="ARBA" id="ARBA00023015"/>
    </source>
</evidence>
<dbReference type="InterPro" id="IPR013249">
    <property type="entry name" value="RNA_pol_sigma70_r4_t2"/>
</dbReference>
<evidence type="ECO:0000313" key="8">
    <source>
        <dbReference type="EMBL" id="QDU69347.1"/>
    </source>
</evidence>
<dbReference type="EMBL" id="CP036287">
    <property type="protein sequence ID" value="QDU69347.1"/>
    <property type="molecule type" value="Genomic_DNA"/>
</dbReference>
<dbReference type="Pfam" id="PF04542">
    <property type="entry name" value="Sigma70_r2"/>
    <property type="match status" value="1"/>
</dbReference>
<dbReference type="InterPro" id="IPR013325">
    <property type="entry name" value="RNA_pol_sigma_r2"/>
</dbReference>
<dbReference type="SUPFAM" id="SSF88659">
    <property type="entry name" value="Sigma3 and sigma4 domains of RNA polymerase sigma factors"/>
    <property type="match status" value="1"/>
</dbReference>
<dbReference type="InterPro" id="IPR013324">
    <property type="entry name" value="RNA_pol_sigma_r3/r4-like"/>
</dbReference>
<feature type="domain" description="RNA polymerase sigma-70 region 2" evidence="6">
    <location>
        <begin position="64"/>
        <end position="109"/>
    </location>
</feature>
<sequence length="209" mass="23289">MPAPPTPMVADRLEGGAEDLLLAQRALACDLEAQEALAIRLRCVARFVAERNRRLGSPLGPEGIEEVSQTVVLQVWKRLDQFRGRARIETWTYAFCRNETMNAARRLQRERSRTLSLAALEGPLEPSVAMAVHQGAVDQGLVDDDIEALLAHLAAREAQVVRLRHIDDRTLPEIALLLGLSVSSIKTHYYRGLTKLRALLEPIDKGDRL</sequence>
<dbReference type="Pfam" id="PF08281">
    <property type="entry name" value="Sigma70_r4_2"/>
    <property type="match status" value="1"/>
</dbReference>
<dbReference type="AlphaFoldDB" id="A0A518BQU0"/>
<evidence type="ECO:0000256" key="3">
    <source>
        <dbReference type="ARBA" id="ARBA00023082"/>
    </source>
</evidence>
<proteinExistence type="inferred from homology"/>
<feature type="domain" description="RNA polymerase sigma factor 70 region 4 type 2" evidence="7">
    <location>
        <begin position="145"/>
        <end position="196"/>
    </location>
</feature>
<dbReference type="GO" id="GO:0006352">
    <property type="term" value="P:DNA-templated transcription initiation"/>
    <property type="evidence" value="ECO:0007669"/>
    <property type="project" value="InterPro"/>
</dbReference>
<keyword evidence="4" id="KW-0238">DNA-binding</keyword>
<dbReference type="Gene3D" id="1.10.10.10">
    <property type="entry name" value="Winged helix-like DNA-binding domain superfamily/Winged helix DNA-binding domain"/>
    <property type="match status" value="1"/>
</dbReference>
<evidence type="ECO:0000259" key="6">
    <source>
        <dbReference type="Pfam" id="PF04542"/>
    </source>
</evidence>
<name>A0A518BQU0_9BACT</name>
<keyword evidence="2" id="KW-0805">Transcription regulation</keyword>
<evidence type="ECO:0000313" key="9">
    <source>
        <dbReference type="Proteomes" id="UP000316921"/>
    </source>
</evidence>
<keyword evidence="3" id="KW-0731">Sigma factor</keyword>
<dbReference type="InterPro" id="IPR007627">
    <property type="entry name" value="RNA_pol_sigma70_r2"/>
</dbReference>
<dbReference type="NCBIfam" id="TIGR02937">
    <property type="entry name" value="sigma70-ECF"/>
    <property type="match status" value="1"/>
</dbReference>
<organism evidence="8 9">
    <name type="scientific">Engelhardtia mirabilis</name>
    <dbReference type="NCBI Taxonomy" id="2528011"/>
    <lineage>
        <taxon>Bacteria</taxon>
        <taxon>Pseudomonadati</taxon>
        <taxon>Planctomycetota</taxon>
        <taxon>Planctomycetia</taxon>
        <taxon>Planctomycetia incertae sedis</taxon>
        <taxon>Engelhardtia</taxon>
    </lineage>
</organism>
<dbReference type="KEGG" id="pbap:Pla133_44660"/>
<evidence type="ECO:0000256" key="1">
    <source>
        <dbReference type="ARBA" id="ARBA00010641"/>
    </source>
</evidence>
<dbReference type="PANTHER" id="PTHR43133">
    <property type="entry name" value="RNA POLYMERASE ECF-TYPE SIGMA FACTO"/>
    <property type="match status" value="1"/>
</dbReference>
<dbReference type="Proteomes" id="UP000316921">
    <property type="component" value="Chromosome"/>
</dbReference>
<keyword evidence="5" id="KW-0804">Transcription</keyword>
<dbReference type="InterPro" id="IPR036388">
    <property type="entry name" value="WH-like_DNA-bd_sf"/>
</dbReference>
<dbReference type="CDD" id="cd06171">
    <property type="entry name" value="Sigma70_r4"/>
    <property type="match status" value="1"/>
</dbReference>
<dbReference type="PANTHER" id="PTHR43133:SF8">
    <property type="entry name" value="RNA POLYMERASE SIGMA FACTOR HI_1459-RELATED"/>
    <property type="match status" value="1"/>
</dbReference>
<dbReference type="InterPro" id="IPR014284">
    <property type="entry name" value="RNA_pol_sigma-70_dom"/>
</dbReference>
<reference evidence="8 9" key="1">
    <citation type="submission" date="2019-02" db="EMBL/GenBank/DDBJ databases">
        <title>Deep-cultivation of Planctomycetes and their phenomic and genomic characterization uncovers novel biology.</title>
        <authorList>
            <person name="Wiegand S."/>
            <person name="Jogler M."/>
            <person name="Boedeker C."/>
            <person name="Pinto D."/>
            <person name="Vollmers J."/>
            <person name="Rivas-Marin E."/>
            <person name="Kohn T."/>
            <person name="Peeters S.H."/>
            <person name="Heuer A."/>
            <person name="Rast P."/>
            <person name="Oberbeckmann S."/>
            <person name="Bunk B."/>
            <person name="Jeske O."/>
            <person name="Meyerdierks A."/>
            <person name="Storesund J.E."/>
            <person name="Kallscheuer N."/>
            <person name="Luecker S."/>
            <person name="Lage O.M."/>
            <person name="Pohl T."/>
            <person name="Merkel B.J."/>
            <person name="Hornburger P."/>
            <person name="Mueller R.-W."/>
            <person name="Bruemmer F."/>
            <person name="Labrenz M."/>
            <person name="Spormann A.M."/>
            <person name="Op den Camp H."/>
            <person name="Overmann J."/>
            <person name="Amann R."/>
            <person name="Jetten M.S.M."/>
            <person name="Mascher T."/>
            <person name="Medema M.H."/>
            <person name="Devos D.P."/>
            <person name="Kaster A.-K."/>
            <person name="Ovreas L."/>
            <person name="Rohde M."/>
            <person name="Galperin M.Y."/>
            <person name="Jogler C."/>
        </authorList>
    </citation>
    <scope>NUCLEOTIDE SEQUENCE [LARGE SCALE GENOMIC DNA]</scope>
    <source>
        <strain evidence="8 9">Pla133</strain>
    </source>
</reference>
<evidence type="ECO:0000259" key="7">
    <source>
        <dbReference type="Pfam" id="PF08281"/>
    </source>
</evidence>
<comment type="similarity">
    <text evidence="1">Belongs to the sigma-70 factor family. ECF subfamily.</text>
</comment>
<dbReference type="Gene3D" id="1.10.1740.10">
    <property type="match status" value="1"/>
</dbReference>
<gene>
    <name evidence="8" type="primary">sigR_2</name>
    <name evidence="8" type="ORF">Pla133_44660</name>
</gene>
<dbReference type="GO" id="GO:0003677">
    <property type="term" value="F:DNA binding"/>
    <property type="evidence" value="ECO:0007669"/>
    <property type="project" value="UniProtKB-KW"/>
</dbReference>
<accession>A0A518BQU0</accession>